<evidence type="ECO:0000256" key="7">
    <source>
        <dbReference type="ARBA" id="ARBA00023180"/>
    </source>
</evidence>
<keyword evidence="2" id="KW-1003">Cell membrane</keyword>
<keyword evidence="9" id="KW-1185">Reference proteome</keyword>
<sequence>MMRKALAFIVPLLLPMLIFTPHTQSGPSRPGGDRDGRHIHRLSIASHETRVEFWTQLIAYMDCSHVVLLDSFEFFANRPTFARQLFARLNDAGIRVSVQRRLREVRRLPPVTHRLAIIVPIVMNPSSPFNAELDTFIGQIAQESNFVEFYRWLFVFRASHKKSVWRALQQLPIRADSHVYAVIVVPTAKTVPFDDRIHLERKMMPLERFVRRMQMLPPHHPEAATRTSAILTLPGHTTAAGWVAVWQLYRLHTRMKTIDVAIELLETSTEGRMILYRGVAPEQRNDFFGQATITTMVHRSAPHHINSTYVAQSIPMFRNASTRIRTYRIGSGRHKVDLHFQLITTNRFNQRLQGWYSYSLPLFHEHLTMYIHYTHLSYHEQSSQILSIVLLPFALLGLLLCLSLLLALRTGNSYRSDRNQSRPVSFIDTLIWMVGVLAQQGSIIRPNSSSSMVIILVALYMSAIIYCSYLTKIASLLSVDASVNLDLQTVLSAGQYQIGFVGNNTADETVIQKRYDPVMNEIMRRMVQNSSLYSLSHEHALHRVLTTKYVLIGNVGSVRKAMQTLDEQQNCNITEIELTGIEQMIALQMPSFYAYRKIIHYEILRYYSNGVRHRLGLGTIPSRRMCVPNKQFYRITLCNITVHLYLLKVGFTLAAILVCFELLYNHVKKFKQNKARKFKG</sequence>
<proteinExistence type="predicted"/>
<evidence type="ECO:0000256" key="3">
    <source>
        <dbReference type="ARBA" id="ARBA00022692"/>
    </source>
</evidence>
<keyword evidence="7" id="KW-0325">Glycoprotein</keyword>
<dbReference type="Proteomes" id="UP000007062">
    <property type="component" value="Chromosome 2R"/>
</dbReference>
<keyword evidence="4" id="KW-1133">Transmembrane helix</keyword>
<accession>A0A2Y9D2F9</accession>
<dbReference type="InterPro" id="IPR052192">
    <property type="entry name" value="Insect_Ionotropic_Sensory_Rcpt"/>
</dbReference>
<dbReference type="PANTHER" id="PTHR42643">
    <property type="entry name" value="IONOTROPIC RECEPTOR 20A-RELATED"/>
    <property type="match status" value="1"/>
</dbReference>
<evidence type="ECO:0000256" key="5">
    <source>
        <dbReference type="ARBA" id="ARBA00023136"/>
    </source>
</evidence>
<evidence type="ECO:0000256" key="1">
    <source>
        <dbReference type="ARBA" id="ARBA00004651"/>
    </source>
</evidence>
<evidence type="ECO:0000256" key="2">
    <source>
        <dbReference type="ARBA" id="ARBA00022475"/>
    </source>
</evidence>
<evidence type="ECO:0000313" key="9">
    <source>
        <dbReference type="Proteomes" id="UP000007062"/>
    </source>
</evidence>
<keyword evidence="3" id="KW-0812">Transmembrane</keyword>
<dbReference type="Gene3D" id="1.10.287.70">
    <property type="match status" value="1"/>
</dbReference>
<reference evidence="8 9" key="2">
    <citation type="journal article" date="2004" name="Trends Parasitol.">
        <title>The Anopheles gambiae genome: an update.</title>
        <authorList>
            <person name="Mongin E."/>
            <person name="Louis C."/>
            <person name="Holt R.A."/>
            <person name="Birney E."/>
            <person name="Collins F.H."/>
        </authorList>
    </citation>
    <scope>NUCLEOTIDE SEQUENCE [LARGE SCALE GENOMIC DNA]</scope>
    <source>
        <strain evidence="8 9">PEST</strain>
    </source>
</reference>
<evidence type="ECO:0000313" key="8">
    <source>
        <dbReference type="EnsemblMetazoa" id="AGAP029188-PA"/>
    </source>
</evidence>
<evidence type="ECO:0000256" key="6">
    <source>
        <dbReference type="ARBA" id="ARBA00023170"/>
    </source>
</evidence>
<name>A0A2Y9D2F9_ANOGA</name>
<dbReference type="AlphaFoldDB" id="A0A2Y9D2F9"/>
<reference evidence="8" key="3">
    <citation type="submission" date="2020-05" db="UniProtKB">
        <authorList>
            <consortium name="EnsemblMetazoa"/>
        </authorList>
    </citation>
    <scope>IDENTIFICATION</scope>
    <source>
        <strain evidence="8">PEST</strain>
    </source>
</reference>
<dbReference type="EnsemblMetazoa" id="AGAP029188-RA">
    <property type="protein sequence ID" value="AGAP029188-PA"/>
    <property type="gene ID" value="AGAP029188"/>
</dbReference>
<dbReference type="EMBL" id="AAAB01008859">
    <property type="status" value="NOT_ANNOTATED_CDS"/>
    <property type="molecule type" value="Genomic_DNA"/>
</dbReference>
<dbReference type="VEuPathDB" id="VectorBase:AGAP029188"/>
<keyword evidence="5" id="KW-0472">Membrane</keyword>
<keyword evidence="6" id="KW-0675">Receptor</keyword>
<reference evidence="8 9" key="1">
    <citation type="journal article" date="2002" name="Science">
        <title>The genome sequence of the malaria mosquito Anopheles gambiae.</title>
        <authorList>
            <person name="Holt R.A."/>
            <person name="Subramanian G.M."/>
            <person name="Halpern A."/>
            <person name="Sutton G.G."/>
            <person name="Charlab R."/>
            <person name="Nusskern D.R."/>
            <person name="Wincker P."/>
            <person name="Clark A.G."/>
            <person name="Ribeiro J.M."/>
            <person name="Wides R."/>
            <person name="Salzberg S.L."/>
            <person name="Loftus B."/>
            <person name="Yandell M."/>
            <person name="Majoros W.H."/>
            <person name="Rusch D.B."/>
            <person name="Lai Z."/>
            <person name="Kraft C.L."/>
            <person name="Abril J.F."/>
            <person name="Anthouard V."/>
            <person name="Arensburger P."/>
            <person name="Atkinson P.W."/>
            <person name="Baden H."/>
            <person name="de Berardinis V."/>
            <person name="Baldwin D."/>
            <person name="Benes V."/>
            <person name="Biedler J."/>
            <person name="Blass C."/>
            <person name="Bolanos R."/>
            <person name="Boscus D."/>
            <person name="Barnstead M."/>
            <person name="Cai S."/>
            <person name="Center A."/>
            <person name="Chaturverdi K."/>
            <person name="Christophides G.K."/>
            <person name="Chrystal M.A."/>
            <person name="Clamp M."/>
            <person name="Cravchik A."/>
            <person name="Curwen V."/>
            <person name="Dana A."/>
            <person name="Delcher A."/>
            <person name="Dew I."/>
            <person name="Evans C.A."/>
            <person name="Flanigan M."/>
            <person name="Grundschober-Freimoser A."/>
            <person name="Friedli L."/>
            <person name="Gu Z."/>
            <person name="Guan P."/>
            <person name="Guigo R."/>
            <person name="Hillenmeyer M.E."/>
            <person name="Hladun S.L."/>
            <person name="Hogan J.R."/>
            <person name="Hong Y.S."/>
            <person name="Hoover J."/>
            <person name="Jaillon O."/>
            <person name="Ke Z."/>
            <person name="Kodira C."/>
            <person name="Kokoza E."/>
            <person name="Koutsos A."/>
            <person name="Letunic I."/>
            <person name="Levitsky A."/>
            <person name="Liang Y."/>
            <person name="Lin J.J."/>
            <person name="Lobo N.F."/>
            <person name="Lopez J.R."/>
            <person name="Malek J.A."/>
            <person name="McIntosh T.C."/>
            <person name="Meister S."/>
            <person name="Miller J."/>
            <person name="Mobarry C."/>
            <person name="Mongin E."/>
            <person name="Murphy S.D."/>
            <person name="O'Brochta D.A."/>
            <person name="Pfannkoch C."/>
            <person name="Qi R."/>
            <person name="Regier M.A."/>
            <person name="Remington K."/>
            <person name="Shao H."/>
            <person name="Sharakhova M.V."/>
            <person name="Sitter C.D."/>
            <person name="Shetty J."/>
            <person name="Smith T.J."/>
            <person name="Strong R."/>
            <person name="Sun J."/>
            <person name="Thomasova D."/>
            <person name="Ton L.Q."/>
            <person name="Topalis P."/>
            <person name="Tu Z."/>
            <person name="Unger M.F."/>
            <person name="Walenz B."/>
            <person name="Wang A."/>
            <person name="Wang J."/>
            <person name="Wang M."/>
            <person name="Wang X."/>
            <person name="Woodford K.J."/>
            <person name="Wortman J.R."/>
            <person name="Wu M."/>
            <person name="Yao A."/>
            <person name="Zdobnov E.M."/>
            <person name="Zhang H."/>
            <person name="Zhao Q."/>
            <person name="Zhao S."/>
            <person name="Zhu S.C."/>
            <person name="Zhimulev I."/>
            <person name="Coluzzi M."/>
            <person name="della Torre A."/>
            <person name="Roth C.W."/>
            <person name="Louis C."/>
            <person name="Kalush F."/>
            <person name="Mural R.J."/>
            <person name="Myers E.W."/>
            <person name="Adams M.D."/>
            <person name="Smith H.O."/>
            <person name="Broder S."/>
            <person name="Gardner M.J."/>
            <person name="Fraser C.M."/>
            <person name="Birney E."/>
            <person name="Bork P."/>
            <person name="Brey P.T."/>
            <person name="Venter J.C."/>
            <person name="Weissenbach J."/>
            <person name="Kafatos F.C."/>
            <person name="Collins F.H."/>
            <person name="Hoffman S.L."/>
        </authorList>
    </citation>
    <scope>NUCLEOTIDE SEQUENCE [LARGE SCALE GENOMIC DNA]</scope>
    <source>
        <strain evidence="8 9">PEST</strain>
    </source>
</reference>
<comment type="subcellular location">
    <subcellularLocation>
        <location evidence="1">Cell membrane</location>
        <topology evidence="1">Multi-pass membrane protein</topology>
    </subcellularLocation>
</comment>
<dbReference type="GO" id="GO:0005886">
    <property type="term" value="C:plasma membrane"/>
    <property type="evidence" value="ECO:0007669"/>
    <property type="project" value="UniProtKB-SubCell"/>
</dbReference>
<dbReference type="VEuPathDB" id="VectorBase:AGAMI1_005954"/>
<dbReference type="PANTHER" id="PTHR42643:SF33">
    <property type="entry name" value="GLUTAMATE RECEPTOR 2-LIKE PROTEIN"/>
    <property type="match status" value="1"/>
</dbReference>
<evidence type="ECO:0000256" key="4">
    <source>
        <dbReference type="ARBA" id="ARBA00022989"/>
    </source>
</evidence>
<organism evidence="8 9">
    <name type="scientific">Anopheles gambiae</name>
    <name type="common">African malaria mosquito</name>
    <dbReference type="NCBI Taxonomy" id="7165"/>
    <lineage>
        <taxon>Eukaryota</taxon>
        <taxon>Metazoa</taxon>
        <taxon>Ecdysozoa</taxon>
        <taxon>Arthropoda</taxon>
        <taxon>Hexapoda</taxon>
        <taxon>Insecta</taxon>
        <taxon>Pterygota</taxon>
        <taxon>Neoptera</taxon>
        <taxon>Endopterygota</taxon>
        <taxon>Diptera</taxon>
        <taxon>Nematocera</taxon>
        <taxon>Culicoidea</taxon>
        <taxon>Culicidae</taxon>
        <taxon>Anophelinae</taxon>
        <taxon>Anopheles</taxon>
    </lineage>
</organism>
<dbReference type="InParanoid" id="A0A2Y9D2F9"/>
<protein>
    <submittedName>
        <fullName evidence="8">Uncharacterized protein</fullName>
    </submittedName>
</protein>